<feature type="compositionally biased region" description="Basic and acidic residues" evidence="1">
    <location>
        <begin position="53"/>
        <end position="63"/>
    </location>
</feature>
<feature type="chain" id="PRO_5004931770" description="Secreted protein" evidence="2">
    <location>
        <begin position="23"/>
        <end position="86"/>
    </location>
</feature>
<proteinExistence type="predicted"/>
<evidence type="ECO:0008006" key="5">
    <source>
        <dbReference type="Google" id="ProtNLM"/>
    </source>
</evidence>
<evidence type="ECO:0000313" key="3">
    <source>
        <dbReference type="EMBL" id="EXC22330.1"/>
    </source>
</evidence>
<evidence type="ECO:0000313" key="4">
    <source>
        <dbReference type="Proteomes" id="UP000030645"/>
    </source>
</evidence>
<reference evidence="4" key="1">
    <citation type="submission" date="2013-01" db="EMBL/GenBank/DDBJ databases">
        <title>Draft Genome Sequence of a Mulberry Tree, Morus notabilis C.K. Schneid.</title>
        <authorList>
            <person name="He N."/>
            <person name="Zhao S."/>
        </authorList>
    </citation>
    <scope>NUCLEOTIDE SEQUENCE</scope>
</reference>
<feature type="region of interest" description="Disordered" evidence="1">
    <location>
        <begin position="53"/>
        <end position="76"/>
    </location>
</feature>
<dbReference type="AlphaFoldDB" id="W9S2D0"/>
<sequence>MGPVLRPKVLCVLVAVVERVESFDLTADRPRSETKSITILIAVVERVERIDLRDDGPRSDTKSVHHSRSGYGARGELRCDGRWVPF</sequence>
<name>W9S2D0_9ROSA</name>
<accession>W9S2D0</accession>
<evidence type="ECO:0000256" key="1">
    <source>
        <dbReference type="SAM" id="MobiDB-lite"/>
    </source>
</evidence>
<evidence type="ECO:0000256" key="2">
    <source>
        <dbReference type="SAM" id="SignalP"/>
    </source>
</evidence>
<dbReference type="EMBL" id="KE345968">
    <property type="protein sequence ID" value="EXC22330.1"/>
    <property type="molecule type" value="Genomic_DNA"/>
</dbReference>
<keyword evidence="2" id="KW-0732">Signal</keyword>
<feature type="signal peptide" evidence="2">
    <location>
        <begin position="1"/>
        <end position="22"/>
    </location>
</feature>
<gene>
    <name evidence="3" type="ORF">L484_003111</name>
</gene>
<dbReference type="Proteomes" id="UP000030645">
    <property type="component" value="Unassembled WGS sequence"/>
</dbReference>
<organism evidence="3 4">
    <name type="scientific">Morus notabilis</name>
    <dbReference type="NCBI Taxonomy" id="981085"/>
    <lineage>
        <taxon>Eukaryota</taxon>
        <taxon>Viridiplantae</taxon>
        <taxon>Streptophyta</taxon>
        <taxon>Embryophyta</taxon>
        <taxon>Tracheophyta</taxon>
        <taxon>Spermatophyta</taxon>
        <taxon>Magnoliopsida</taxon>
        <taxon>eudicotyledons</taxon>
        <taxon>Gunneridae</taxon>
        <taxon>Pentapetalae</taxon>
        <taxon>rosids</taxon>
        <taxon>fabids</taxon>
        <taxon>Rosales</taxon>
        <taxon>Moraceae</taxon>
        <taxon>Moreae</taxon>
        <taxon>Morus</taxon>
    </lineage>
</organism>
<protein>
    <recommendedName>
        <fullName evidence="5">Secreted protein</fullName>
    </recommendedName>
</protein>
<keyword evidence="4" id="KW-1185">Reference proteome</keyword>